<evidence type="ECO:0000256" key="2">
    <source>
        <dbReference type="ARBA" id="ARBA00023015"/>
    </source>
</evidence>
<feature type="modified residue" description="4-aspartylphosphate" evidence="5">
    <location>
        <position position="64"/>
    </location>
</feature>
<gene>
    <name evidence="8" type="ORF">FB389_0916</name>
</gene>
<dbReference type="GO" id="GO:0003677">
    <property type="term" value="F:DNA binding"/>
    <property type="evidence" value="ECO:0007669"/>
    <property type="project" value="UniProtKB-KW"/>
</dbReference>
<feature type="domain" description="Response regulatory" evidence="7">
    <location>
        <begin position="13"/>
        <end position="133"/>
    </location>
</feature>
<dbReference type="OrthoDB" id="9808843at2"/>
<keyword evidence="4" id="KW-0804">Transcription</keyword>
<dbReference type="GO" id="GO:0006355">
    <property type="term" value="P:regulation of DNA-templated transcription"/>
    <property type="evidence" value="ECO:0007669"/>
    <property type="project" value="InterPro"/>
</dbReference>
<dbReference type="InterPro" id="IPR000792">
    <property type="entry name" value="Tscrpt_reg_LuxR_C"/>
</dbReference>
<comment type="caution">
    <text evidence="8">The sequence shown here is derived from an EMBL/GenBank/DDBJ whole genome shotgun (WGS) entry which is preliminary data.</text>
</comment>
<evidence type="ECO:0000313" key="9">
    <source>
        <dbReference type="Proteomes" id="UP000316181"/>
    </source>
</evidence>
<dbReference type="PANTHER" id="PTHR43214:SF24">
    <property type="entry name" value="TRANSCRIPTIONAL REGULATORY PROTEIN NARL-RELATED"/>
    <property type="match status" value="1"/>
</dbReference>
<protein>
    <submittedName>
        <fullName evidence="8">LuxR family two component transcriptional regulator</fullName>
    </submittedName>
</protein>
<dbReference type="Pfam" id="PF00196">
    <property type="entry name" value="GerE"/>
    <property type="match status" value="1"/>
</dbReference>
<dbReference type="InterPro" id="IPR011006">
    <property type="entry name" value="CheY-like_superfamily"/>
</dbReference>
<dbReference type="SUPFAM" id="SSF46894">
    <property type="entry name" value="C-terminal effector domain of the bipartite response regulators"/>
    <property type="match status" value="1"/>
</dbReference>
<keyword evidence="1 5" id="KW-0597">Phosphoprotein</keyword>
<dbReference type="Gene3D" id="3.40.50.2300">
    <property type="match status" value="1"/>
</dbReference>
<evidence type="ECO:0000256" key="4">
    <source>
        <dbReference type="ARBA" id="ARBA00023163"/>
    </source>
</evidence>
<dbReference type="InterPro" id="IPR001789">
    <property type="entry name" value="Sig_transdc_resp-reg_receiver"/>
</dbReference>
<dbReference type="PRINTS" id="PR00038">
    <property type="entry name" value="HTHLUXR"/>
</dbReference>
<dbReference type="PANTHER" id="PTHR43214">
    <property type="entry name" value="TWO-COMPONENT RESPONSE REGULATOR"/>
    <property type="match status" value="1"/>
</dbReference>
<name>A0A542SNP2_9MICO</name>
<keyword evidence="2" id="KW-0805">Transcription regulation</keyword>
<reference evidence="8 9" key="1">
    <citation type="submission" date="2019-06" db="EMBL/GenBank/DDBJ databases">
        <title>Sequencing the genomes of 1000 actinobacteria strains.</title>
        <authorList>
            <person name="Klenk H.-P."/>
        </authorList>
    </citation>
    <scope>NUCLEOTIDE SEQUENCE [LARGE SCALE GENOMIC DNA]</scope>
    <source>
        <strain evidence="8 9">DSM 10596</strain>
    </source>
</reference>
<evidence type="ECO:0000313" key="8">
    <source>
        <dbReference type="EMBL" id="TQK76256.1"/>
    </source>
</evidence>
<dbReference type="GO" id="GO:0000160">
    <property type="term" value="P:phosphorelay signal transduction system"/>
    <property type="evidence" value="ECO:0007669"/>
    <property type="project" value="InterPro"/>
</dbReference>
<evidence type="ECO:0000256" key="1">
    <source>
        <dbReference type="ARBA" id="ARBA00022553"/>
    </source>
</evidence>
<dbReference type="PROSITE" id="PS50043">
    <property type="entry name" value="HTH_LUXR_2"/>
    <property type="match status" value="1"/>
</dbReference>
<feature type="domain" description="HTH luxR-type" evidence="6">
    <location>
        <begin position="164"/>
        <end position="229"/>
    </location>
</feature>
<dbReference type="SMART" id="SM00448">
    <property type="entry name" value="REC"/>
    <property type="match status" value="1"/>
</dbReference>
<dbReference type="InterPro" id="IPR058245">
    <property type="entry name" value="NreC/VraR/RcsB-like_REC"/>
</dbReference>
<dbReference type="AlphaFoldDB" id="A0A542SNP2"/>
<dbReference type="Proteomes" id="UP000316181">
    <property type="component" value="Unassembled WGS sequence"/>
</dbReference>
<evidence type="ECO:0000259" key="6">
    <source>
        <dbReference type="PROSITE" id="PS50043"/>
    </source>
</evidence>
<evidence type="ECO:0000256" key="3">
    <source>
        <dbReference type="ARBA" id="ARBA00023125"/>
    </source>
</evidence>
<evidence type="ECO:0000259" key="7">
    <source>
        <dbReference type="PROSITE" id="PS50110"/>
    </source>
</evidence>
<dbReference type="InterPro" id="IPR016032">
    <property type="entry name" value="Sig_transdc_resp-reg_C-effctor"/>
</dbReference>
<dbReference type="CDD" id="cd17535">
    <property type="entry name" value="REC_NarL-like"/>
    <property type="match status" value="1"/>
</dbReference>
<dbReference type="PROSITE" id="PS00622">
    <property type="entry name" value="HTH_LUXR_1"/>
    <property type="match status" value="1"/>
</dbReference>
<dbReference type="InterPro" id="IPR039420">
    <property type="entry name" value="WalR-like"/>
</dbReference>
<dbReference type="Pfam" id="PF00072">
    <property type="entry name" value="Response_reg"/>
    <property type="match status" value="1"/>
</dbReference>
<dbReference type="PROSITE" id="PS50110">
    <property type="entry name" value="RESPONSE_REGULATORY"/>
    <property type="match status" value="1"/>
</dbReference>
<keyword evidence="3" id="KW-0238">DNA-binding</keyword>
<keyword evidence="9" id="KW-1185">Reference proteome</keyword>
<dbReference type="RefSeq" id="WP_142111562.1">
    <property type="nucleotide sequence ID" value="NZ_BAAATB010000002.1"/>
</dbReference>
<proteinExistence type="predicted"/>
<evidence type="ECO:0000256" key="5">
    <source>
        <dbReference type="PROSITE-ProRule" id="PRU00169"/>
    </source>
</evidence>
<organism evidence="8 9">
    <name type="scientific">Rarobacter incanus</name>
    <dbReference type="NCBI Taxonomy" id="153494"/>
    <lineage>
        <taxon>Bacteria</taxon>
        <taxon>Bacillati</taxon>
        <taxon>Actinomycetota</taxon>
        <taxon>Actinomycetes</taxon>
        <taxon>Micrococcales</taxon>
        <taxon>Rarobacteraceae</taxon>
        <taxon>Rarobacter</taxon>
    </lineage>
</organism>
<sequence>MSTSIAAAEAPIRVAVVDDQALVRAGFSMVIDSQPDMRVVAQADNGATAVAELTAADVDVVLMDVRMPGMDGLSATGELVAAWHRGGNDARIIVLTTFDVDEYAIDAIEHGASGFLLKDAPPEEMLAAIRNVHRGDAVLAPSTTRRLLDRLGRQRPDLPPATAPDPRLGDLTDREREVLTLIAQGLTNQEIAAQLVVAEATVKTHIGRILAKLEVRDRVQAVIFAYEVGLVAPGGK</sequence>
<dbReference type="SMART" id="SM00421">
    <property type="entry name" value="HTH_LUXR"/>
    <property type="match status" value="1"/>
</dbReference>
<dbReference type="CDD" id="cd06170">
    <property type="entry name" value="LuxR_C_like"/>
    <property type="match status" value="1"/>
</dbReference>
<dbReference type="SUPFAM" id="SSF52172">
    <property type="entry name" value="CheY-like"/>
    <property type="match status" value="1"/>
</dbReference>
<accession>A0A542SNP2</accession>
<dbReference type="EMBL" id="VFNV01000001">
    <property type="protein sequence ID" value="TQK76256.1"/>
    <property type="molecule type" value="Genomic_DNA"/>
</dbReference>